<evidence type="ECO:0000259" key="10">
    <source>
        <dbReference type="PROSITE" id="PS50110"/>
    </source>
</evidence>
<dbReference type="InterPro" id="IPR035965">
    <property type="entry name" value="PAS-like_dom_sf"/>
</dbReference>
<dbReference type="Gene3D" id="3.30.565.10">
    <property type="entry name" value="Histidine kinase-like ATPase, C-terminal domain"/>
    <property type="match status" value="1"/>
</dbReference>
<comment type="catalytic activity">
    <reaction evidence="1">
        <text>ATP + protein L-histidine = ADP + protein N-phospho-L-histidine.</text>
        <dbReference type="EC" id="2.7.13.3"/>
    </reaction>
</comment>
<reference evidence="11 12" key="1">
    <citation type="submission" date="2021-05" db="EMBL/GenBank/DDBJ databases">
        <title>Roseococcus sp. XZZS9, whole genome shotgun sequencing project.</title>
        <authorList>
            <person name="Zhao G."/>
            <person name="Shen L."/>
        </authorList>
    </citation>
    <scope>NUCLEOTIDE SEQUENCE [LARGE SCALE GENOMIC DNA]</scope>
    <source>
        <strain evidence="11 12">XZZS9</strain>
    </source>
</reference>
<evidence type="ECO:0000256" key="7">
    <source>
        <dbReference type="SAM" id="MobiDB-lite"/>
    </source>
</evidence>
<keyword evidence="4" id="KW-0808">Transferase</keyword>
<feature type="transmembrane region" description="Helical" evidence="8">
    <location>
        <begin position="38"/>
        <end position="60"/>
    </location>
</feature>
<dbReference type="Gene3D" id="3.40.50.2300">
    <property type="match status" value="1"/>
</dbReference>
<dbReference type="PANTHER" id="PTHR43047">
    <property type="entry name" value="TWO-COMPONENT HISTIDINE PROTEIN KINASE"/>
    <property type="match status" value="1"/>
</dbReference>
<evidence type="ECO:0000256" key="2">
    <source>
        <dbReference type="ARBA" id="ARBA00012438"/>
    </source>
</evidence>
<evidence type="ECO:0000256" key="1">
    <source>
        <dbReference type="ARBA" id="ARBA00000085"/>
    </source>
</evidence>
<dbReference type="PRINTS" id="PR00344">
    <property type="entry name" value="BCTRLSENSOR"/>
</dbReference>
<dbReference type="Proteomes" id="UP000766336">
    <property type="component" value="Unassembled WGS sequence"/>
</dbReference>
<evidence type="ECO:0000256" key="5">
    <source>
        <dbReference type="ARBA" id="ARBA00022777"/>
    </source>
</evidence>
<evidence type="ECO:0000313" key="11">
    <source>
        <dbReference type="EMBL" id="MBS7813350.1"/>
    </source>
</evidence>
<gene>
    <name evidence="11" type="ORF">KHU32_20580</name>
</gene>
<feature type="transmembrane region" description="Helical" evidence="8">
    <location>
        <begin position="309"/>
        <end position="331"/>
    </location>
</feature>
<sequence length="987" mass="105914">MSASSDRQDGAKRPPTRMPAGAGQAPAVTSSSIRRIRISIILGVGLLLVAQILAVSQLVFKARDTALTAATQLADRVGRSVESAVNRSFVQVDATLIGLPLLLAPLAGGDRLNIAGVNAALRQINTQNFAFRDLLLVGDDNKPIAAALSASRRRSLPVPIGPDYEEAGLYAGGLALGGPALNPATAEFALFFGRPLQLPGFGAVHGIAEVTLSSIAVLLNAGGEAPGLRVWLERSDGTLLASSMQDNSLLGRRMTAPTEPGPAIRRLSPLDGREVIVAARPTIYPRLRIVAELDLDPVLANWRQDRDRAALFSAALALVLIALMISLLVWVTQRSRVEEERLNWRLRLESALNSMTDGFVMFDAEDRLIVCNQSYREMYQLSSDFIREGARFEDIIREGARRGQYPQLKGDIESFIRELKEQRHAGGLSVERLLPGGRWVLITVRTMPDGGTVGIRTDITALKAAMTQLAVARDDAEKATMARGMFLARMSHELRTPLNAVLGYAQVLLQDPGISDESRDRLRLMHDAAAHLRDVVNTLLDLSKAEAGKLELRPVPTALRPLAESCMALVMPEVERKHIAIALDTEASLPTTVSVDAMRLRQVLLNLLSNAVKFTPQGGRVVLRLRATPRPDVIRFEVEDSGPGIPAEQRERLFRDFSQLQAGAESGGGTGLGLAISAQLVSAMAGEIGIGDGIGQGAMFWAELPLPAVDTTPFSKPALPLSLHLDEEEPAKAAADQALRLLVVDDIAVNRTLARVMLEQAGHQVTLASDGGEALAAVQANTYDAVLMDVQMPVMDGLEAARRIRQLPGAGRRVPIIALTASAMTDQVEACRAAGMDAHLAKPINRVEMLAAVAEIARRRHEEQDAPLSPAALDRLRADSGEEADRVVAELVQEVRAALLRLPEVIEEANARVETVLHLLALLRRLGAEPLAQATAVLEAAAMGEGDLDAPLQAWREAVAALEPHLDALARPPSAPGSASQPALHHG</sequence>
<dbReference type="SMART" id="SM00448">
    <property type="entry name" value="REC"/>
    <property type="match status" value="1"/>
</dbReference>
<dbReference type="SUPFAM" id="SSF55874">
    <property type="entry name" value="ATPase domain of HSP90 chaperone/DNA topoisomerase II/histidine kinase"/>
    <property type="match status" value="1"/>
</dbReference>
<keyword evidence="5" id="KW-0418">Kinase</keyword>
<comment type="caution">
    <text evidence="11">The sequence shown here is derived from an EMBL/GenBank/DDBJ whole genome shotgun (WGS) entry which is preliminary data.</text>
</comment>
<dbReference type="SMART" id="SM00387">
    <property type="entry name" value="HATPase_c"/>
    <property type="match status" value="1"/>
</dbReference>
<dbReference type="InterPro" id="IPR004358">
    <property type="entry name" value="Sig_transdc_His_kin-like_C"/>
</dbReference>
<feature type="compositionally biased region" description="Basic and acidic residues" evidence="7">
    <location>
        <begin position="1"/>
        <end position="12"/>
    </location>
</feature>
<dbReference type="Pfam" id="PF02518">
    <property type="entry name" value="HATPase_c"/>
    <property type="match status" value="1"/>
</dbReference>
<dbReference type="InterPro" id="IPR001789">
    <property type="entry name" value="Sig_transdc_resp-reg_receiver"/>
</dbReference>
<dbReference type="InterPro" id="IPR011006">
    <property type="entry name" value="CheY-like_superfamily"/>
</dbReference>
<dbReference type="InterPro" id="IPR036097">
    <property type="entry name" value="HisK_dim/P_sf"/>
</dbReference>
<evidence type="ECO:0000256" key="3">
    <source>
        <dbReference type="ARBA" id="ARBA00022553"/>
    </source>
</evidence>
<protein>
    <recommendedName>
        <fullName evidence="2">histidine kinase</fullName>
        <ecNumber evidence="2">2.7.13.3</ecNumber>
    </recommendedName>
</protein>
<dbReference type="EMBL" id="JAHCDA010000004">
    <property type="protein sequence ID" value="MBS7813350.1"/>
    <property type="molecule type" value="Genomic_DNA"/>
</dbReference>
<dbReference type="SUPFAM" id="SSF47384">
    <property type="entry name" value="Homodimeric domain of signal transducing histidine kinase"/>
    <property type="match status" value="1"/>
</dbReference>
<feature type="region of interest" description="Disordered" evidence="7">
    <location>
        <begin position="1"/>
        <end position="26"/>
    </location>
</feature>
<dbReference type="CDD" id="cd17546">
    <property type="entry name" value="REC_hyHK_CKI1_RcsC-like"/>
    <property type="match status" value="1"/>
</dbReference>
<keyword evidence="3 6" id="KW-0597">Phosphoprotein</keyword>
<dbReference type="Gene3D" id="3.30.450.20">
    <property type="entry name" value="PAS domain"/>
    <property type="match status" value="1"/>
</dbReference>
<accession>A0ABS5QK85</accession>
<evidence type="ECO:0000259" key="9">
    <source>
        <dbReference type="PROSITE" id="PS50109"/>
    </source>
</evidence>
<feature type="domain" description="Response regulatory" evidence="10">
    <location>
        <begin position="740"/>
        <end position="857"/>
    </location>
</feature>
<dbReference type="RefSeq" id="WP_213672037.1">
    <property type="nucleotide sequence ID" value="NZ_JAHCDA010000004.1"/>
</dbReference>
<dbReference type="InterPro" id="IPR003594">
    <property type="entry name" value="HATPase_dom"/>
</dbReference>
<keyword evidence="8" id="KW-1133">Transmembrane helix</keyword>
<dbReference type="InterPro" id="IPR005467">
    <property type="entry name" value="His_kinase_dom"/>
</dbReference>
<evidence type="ECO:0000256" key="8">
    <source>
        <dbReference type="SAM" id="Phobius"/>
    </source>
</evidence>
<dbReference type="Pfam" id="PF12860">
    <property type="entry name" value="PAS_7"/>
    <property type="match status" value="1"/>
</dbReference>
<dbReference type="InterPro" id="IPR003661">
    <property type="entry name" value="HisK_dim/P_dom"/>
</dbReference>
<dbReference type="SUPFAM" id="SSF55785">
    <property type="entry name" value="PYP-like sensor domain (PAS domain)"/>
    <property type="match status" value="1"/>
</dbReference>
<keyword evidence="12" id="KW-1185">Reference proteome</keyword>
<organism evidence="11 12">
    <name type="scientific">Roseococcus pinisoli</name>
    <dbReference type="NCBI Taxonomy" id="2835040"/>
    <lineage>
        <taxon>Bacteria</taxon>
        <taxon>Pseudomonadati</taxon>
        <taxon>Pseudomonadota</taxon>
        <taxon>Alphaproteobacteria</taxon>
        <taxon>Acetobacterales</taxon>
        <taxon>Roseomonadaceae</taxon>
        <taxon>Roseococcus</taxon>
    </lineage>
</organism>
<dbReference type="SMART" id="SM00388">
    <property type="entry name" value="HisKA"/>
    <property type="match status" value="1"/>
</dbReference>
<proteinExistence type="predicted"/>
<feature type="compositionally biased region" description="Low complexity" evidence="7">
    <location>
        <begin position="969"/>
        <end position="987"/>
    </location>
</feature>
<dbReference type="Gene3D" id="1.10.287.130">
    <property type="match status" value="1"/>
</dbReference>
<name>A0ABS5QK85_9PROT</name>
<dbReference type="Pfam" id="PF00072">
    <property type="entry name" value="Response_reg"/>
    <property type="match status" value="1"/>
</dbReference>
<dbReference type="PROSITE" id="PS50110">
    <property type="entry name" value="RESPONSE_REGULATORY"/>
    <property type="match status" value="1"/>
</dbReference>
<keyword evidence="8" id="KW-0472">Membrane</keyword>
<feature type="domain" description="Histidine kinase" evidence="9">
    <location>
        <begin position="489"/>
        <end position="708"/>
    </location>
</feature>
<feature type="region of interest" description="Disordered" evidence="7">
    <location>
        <begin position="968"/>
        <end position="987"/>
    </location>
</feature>
<dbReference type="Pfam" id="PF00512">
    <property type="entry name" value="HisKA"/>
    <property type="match status" value="1"/>
</dbReference>
<evidence type="ECO:0000256" key="4">
    <source>
        <dbReference type="ARBA" id="ARBA00022679"/>
    </source>
</evidence>
<feature type="modified residue" description="4-aspartylphosphate" evidence="6">
    <location>
        <position position="789"/>
    </location>
</feature>
<dbReference type="InterPro" id="IPR036890">
    <property type="entry name" value="HATPase_C_sf"/>
</dbReference>
<dbReference type="SUPFAM" id="SSF52172">
    <property type="entry name" value="CheY-like"/>
    <property type="match status" value="1"/>
</dbReference>
<dbReference type="EC" id="2.7.13.3" evidence="2"/>
<dbReference type="CDD" id="cd00082">
    <property type="entry name" value="HisKA"/>
    <property type="match status" value="1"/>
</dbReference>
<evidence type="ECO:0000313" key="12">
    <source>
        <dbReference type="Proteomes" id="UP000766336"/>
    </source>
</evidence>
<keyword evidence="8" id="KW-0812">Transmembrane</keyword>
<dbReference type="PANTHER" id="PTHR43047:SF64">
    <property type="entry name" value="HISTIDINE KINASE CONTAINING CHEY-HOMOLOGOUS RECEIVER DOMAIN AND PAS DOMAIN-RELATED"/>
    <property type="match status" value="1"/>
</dbReference>
<dbReference type="PROSITE" id="PS50109">
    <property type="entry name" value="HIS_KIN"/>
    <property type="match status" value="1"/>
</dbReference>
<evidence type="ECO:0000256" key="6">
    <source>
        <dbReference type="PROSITE-ProRule" id="PRU00169"/>
    </source>
</evidence>